<organism evidence="1 2">
    <name type="scientific">Vibrio ishigakensis</name>
    <dbReference type="NCBI Taxonomy" id="1481914"/>
    <lineage>
        <taxon>Bacteria</taxon>
        <taxon>Pseudomonadati</taxon>
        <taxon>Pseudomonadota</taxon>
        <taxon>Gammaproteobacteria</taxon>
        <taxon>Vibrionales</taxon>
        <taxon>Vibrionaceae</taxon>
        <taxon>Vibrio</taxon>
    </lineage>
</organism>
<keyword evidence="1" id="KW-0418">Kinase</keyword>
<proteinExistence type="predicted"/>
<dbReference type="AlphaFoldDB" id="A0A0B8QFV8"/>
<reference evidence="1 2" key="1">
    <citation type="submission" date="2015-01" db="EMBL/GenBank/DDBJ databases">
        <title>Vibrio sp. C94 JCM 19241 whole genome shotgun sequence.</title>
        <authorList>
            <person name="Sawabe T."/>
            <person name="Meirelles P."/>
            <person name="Feng G."/>
            <person name="Sayaka M."/>
            <person name="Hattori M."/>
            <person name="Ohkuma M."/>
        </authorList>
    </citation>
    <scope>NUCLEOTIDE SEQUENCE [LARGE SCALE GENOMIC DNA]</scope>
    <source>
        <strain evidence="2">JCM 19241</strain>
    </source>
</reference>
<protein>
    <submittedName>
        <fullName evidence="1">Pyeidoxal kinase</fullName>
        <ecNumber evidence="1">2.7.1.35</ecNumber>
    </submittedName>
</protein>
<dbReference type="EMBL" id="BBSC01000002">
    <property type="protein sequence ID" value="GAM74058.1"/>
    <property type="molecule type" value="Genomic_DNA"/>
</dbReference>
<reference evidence="1 2" key="2">
    <citation type="submission" date="2015-01" db="EMBL/GenBank/DDBJ databases">
        <authorList>
            <consortium name="NBRP consortium"/>
            <person name="Sawabe T."/>
            <person name="Meirelles P."/>
            <person name="Feng G."/>
            <person name="Sayaka M."/>
            <person name="Hattori M."/>
            <person name="Ohkuma M."/>
        </authorList>
    </citation>
    <scope>NUCLEOTIDE SEQUENCE [LARGE SCALE GENOMIC DNA]</scope>
    <source>
        <strain evidence="2">JCM 19241</strain>
    </source>
</reference>
<dbReference type="GO" id="GO:0008478">
    <property type="term" value="F:pyridoxal kinase activity"/>
    <property type="evidence" value="ECO:0007669"/>
    <property type="project" value="UniProtKB-EC"/>
</dbReference>
<dbReference type="EC" id="2.7.1.35" evidence="1"/>
<dbReference type="Proteomes" id="UP000031666">
    <property type="component" value="Unassembled WGS sequence"/>
</dbReference>
<comment type="caution">
    <text evidence="1">The sequence shown here is derived from an EMBL/GenBank/DDBJ whole genome shotgun (WGS) entry which is preliminary data.</text>
</comment>
<evidence type="ECO:0000313" key="1">
    <source>
        <dbReference type="EMBL" id="GAM74058.1"/>
    </source>
</evidence>
<accession>A0A0B8QFV8</accession>
<name>A0A0B8QFV8_9VIBR</name>
<evidence type="ECO:0000313" key="2">
    <source>
        <dbReference type="Proteomes" id="UP000031666"/>
    </source>
</evidence>
<sequence>MAAFRHTNNAVYGVLEVTQDQDTWELQTIAGQYEFIEPTHDFEPKKIA</sequence>
<dbReference type="STRING" id="1481914.JCM19241_5254"/>
<keyword evidence="1" id="KW-0808">Transferase</keyword>
<gene>
    <name evidence="1" type="ORF">JCM19241_5254</name>
</gene>